<dbReference type="GO" id="GO:0003746">
    <property type="term" value="F:translation elongation factor activity"/>
    <property type="evidence" value="ECO:0007669"/>
    <property type="project" value="UniProtKB-KW"/>
</dbReference>
<keyword evidence="2" id="KW-1185">Reference proteome</keyword>
<protein>
    <submittedName>
        <fullName evidence="1">Elongation factor P hydroxylase</fullName>
    </submittedName>
</protein>
<keyword evidence="1" id="KW-0648">Protein biosynthesis</keyword>
<dbReference type="EMBL" id="CP101527">
    <property type="protein sequence ID" value="UZW76422.1"/>
    <property type="molecule type" value="Genomic_DNA"/>
</dbReference>
<organism evidence="1 2">
    <name type="scientific">Alkalimarinus sediminis</name>
    <dbReference type="NCBI Taxonomy" id="1632866"/>
    <lineage>
        <taxon>Bacteria</taxon>
        <taxon>Pseudomonadati</taxon>
        <taxon>Pseudomonadota</taxon>
        <taxon>Gammaproteobacteria</taxon>
        <taxon>Alteromonadales</taxon>
        <taxon>Alteromonadaceae</taxon>
        <taxon>Alkalimarinus</taxon>
    </lineage>
</organism>
<dbReference type="RefSeq" id="WP_251811835.1">
    <property type="nucleotide sequence ID" value="NZ_CP101527.1"/>
</dbReference>
<proteinExistence type="predicted"/>
<dbReference type="Proteomes" id="UP001164472">
    <property type="component" value="Chromosome"/>
</dbReference>
<dbReference type="Pfam" id="PF04315">
    <property type="entry name" value="EpmC"/>
    <property type="match status" value="1"/>
</dbReference>
<evidence type="ECO:0000313" key="2">
    <source>
        <dbReference type="Proteomes" id="UP001164472"/>
    </source>
</evidence>
<keyword evidence="1" id="KW-0251">Elongation factor</keyword>
<dbReference type="InterPro" id="IPR007411">
    <property type="entry name" value="EpmC"/>
</dbReference>
<evidence type="ECO:0000313" key="1">
    <source>
        <dbReference type="EMBL" id="UZW76422.1"/>
    </source>
</evidence>
<reference evidence="1" key="1">
    <citation type="submission" date="2022-07" db="EMBL/GenBank/DDBJ databases">
        <title>Alkalimarinus sp. nov., isolated from gut of a Alitta virens.</title>
        <authorList>
            <person name="Yang A.I."/>
            <person name="Shin N.-R."/>
        </authorList>
    </citation>
    <scope>NUCLEOTIDE SEQUENCE</scope>
    <source>
        <strain evidence="1">FA028</strain>
    </source>
</reference>
<dbReference type="KEGG" id="asem:NNL22_07485"/>
<name>A0A9E8HNA6_9ALTE</name>
<gene>
    <name evidence="1" type="ORF">NNL22_07485</name>
</gene>
<sequence length="177" mass="20063">MAVPPDVNDLIELFNHCFKESENTILVRGGDEPIYLPSDCKNPHNQVIFAHGYFSSALHEISHWCIAGKERRKQVDFGYWYEPDGRTVEQQQAFEVVEVKPQAIEWIFSVAAGVKFNISADNLGGEVSPTADLFRENVRTQAVKYLETGLPNNGQEFTQALINYYGTRDRMVASSFE</sequence>
<accession>A0A9E8HNA6</accession>
<dbReference type="AlphaFoldDB" id="A0A9E8HNA6"/>